<reference evidence="4" key="1">
    <citation type="submission" date="2009-07" db="EMBL/GenBank/DDBJ databases">
        <authorList>
            <person name="Weinstock G."/>
            <person name="Sodergren E."/>
            <person name="Clifton S."/>
            <person name="Fulton L."/>
            <person name="Fulton B."/>
            <person name="Courtney L."/>
            <person name="Fronick C."/>
            <person name="Harrison M."/>
            <person name="Strong C."/>
            <person name="Farmer C."/>
            <person name="Delahaunty K."/>
            <person name="Markovic C."/>
            <person name="Hall O."/>
            <person name="Minx P."/>
            <person name="Tomlinson C."/>
            <person name="Mitreva M."/>
            <person name="Nelson J."/>
            <person name="Hou S."/>
            <person name="Wollam A."/>
            <person name="Pepin K.H."/>
            <person name="Johnson M."/>
            <person name="Bhonagiri V."/>
            <person name="Nash W.E."/>
            <person name="Warren W."/>
            <person name="Chinwalla A."/>
            <person name="Mardis E.R."/>
            <person name="Wilson R.K."/>
        </authorList>
    </citation>
    <scope>NUCLEOTIDE SEQUENCE [LARGE SCALE GENOMIC DNA]</scope>
    <source>
        <strain evidence="4">DSM 14469</strain>
    </source>
</reference>
<sequence length="261" mass="27933">MKKTITFLLSLFMIISLVACGNTSAQTEQPSAESNSAGSSVSEETSVPAESELETESAQPDETQETAGITEIAETTEITEITETAADIPESGTDAETEGTKVLVAYFSATNTTEGVAEHIANGLNADLYEIIPEEPYTDEDLDYNDNNSRSTLEMNDTSSRPAIAGSVENMEQYTIVFLGYPIWWGEAPRIVSTFVESYDFSGKTIVPFCTSGGSGIGSSASNLEQLTSGATWLEGRRLNGSDSQDIVMEWVNGLGLNLGE</sequence>
<dbReference type="InterPro" id="IPR029039">
    <property type="entry name" value="Flavoprotein-like_sf"/>
</dbReference>
<dbReference type="GO" id="GO:0010181">
    <property type="term" value="F:FMN binding"/>
    <property type="evidence" value="ECO:0007669"/>
    <property type="project" value="InterPro"/>
</dbReference>
<accession>C6LKG0</accession>
<dbReference type="AlphaFoldDB" id="C6LKG0"/>
<feature type="compositionally biased region" description="Low complexity" evidence="1">
    <location>
        <begin position="31"/>
        <end position="47"/>
    </location>
</feature>
<evidence type="ECO:0000313" key="4">
    <source>
        <dbReference type="EMBL" id="EET58859.1"/>
    </source>
</evidence>
<protein>
    <recommendedName>
        <fullName evidence="3">Flavodoxin-like domain-containing protein</fullName>
    </recommendedName>
</protein>
<proteinExistence type="predicted"/>
<keyword evidence="5" id="KW-1185">Reference proteome</keyword>
<dbReference type="RefSeq" id="WP_006863909.1">
    <property type="nucleotide sequence ID" value="NZ_ACCL02000024.1"/>
</dbReference>
<evidence type="ECO:0000259" key="3">
    <source>
        <dbReference type="Pfam" id="PF12682"/>
    </source>
</evidence>
<evidence type="ECO:0000313" key="5">
    <source>
        <dbReference type="Proteomes" id="UP000005561"/>
    </source>
</evidence>
<feature type="chain" id="PRO_5039727273" description="Flavodoxin-like domain-containing protein" evidence="2">
    <location>
        <begin position="22"/>
        <end position="261"/>
    </location>
</feature>
<dbReference type="eggNOG" id="COG0716">
    <property type="taxonomic scope" value="Bacteria"/>
</dbReference>
<dbReference type="Pfam" id="PF12682">
    <property type="entry name" value="Flavodoxin_4"/>
    <property type="match status" value="1"/>
</dbReference>
<gene>
    <name evidence="4" type="ORF">BRYFOR_09147</name>
</gene>
<keyword evidence="2" id="KW-0732">Signal</keyword>
<feature type="signal peptide" evidence="2">
    <location>
        <begin position="1"/>
        <end position="21"/>
    </location>
</feature>
<dbReference type="OrthoDB" id="9806505at2"/>
<evidence type="ECO:0000256" key="2">
    <source>
        <dbReference type="SAM" id="SignalP"/>
    </source>
</evidence>
<feature type="domain" description="Flavodoxin-like" evidence="3">
    <location>
        <begin position="101"/>
        <end position="253"/>
    </location>
</feature>
<dbReference type="PROSITE" id="PS51257">
    <property type="entry name" value="PROKAR_LIPOPROTEIN"/>
    <property type="match status" value="1"/>
</dbReference>
<dbReference type="GO" id="GO:0016651">
    <property type="term" value="F:oxidoreductase activity, acting on NAD(P)H"/>
    <property type="evidence" value="ECO:0007669"/>
    <property type="project" value="UniProtKB-ARBA"/>
</dbReference>
<dbReference type="Gene3D" id="3.40.50.360">
    <property type="match status" value="1"/>
</dbReference>
<evidence type="ECO:0000256" key="1">
    <source>
        <dbReference type="SAM" id="MobiDB-lite"/>
    </source>
</evidence>
<dbReference type="InterPro" id="IPR008254">
    <property type="entry name" value="Flavodoxin/NO_synth"/>
</dbReference>
<feature type="region of interest" description="Disordered" evidence="1">
    <location>
        <begin position="27"/>
        <end position="68"/>
    </location>
</feature>
<dbReference type="STRING" id="168384.SAMN05660368_03434"/>
<dbReference type="NCBIfam" id="NF005501">
    <property type="entry name" value="PRK07116.1"/>
    <property type="match status" value="1"/>
</dbReference>
<name>C6LKG0_9FIRM</name>
<dbReference type="Proteomes" id="UP000005561">
    <property type="component" value="Unassembled WGS sequence"/>
</dbReference>
<dbReference type="PANTHER" id="PTHR39201:SF1">
    <property type="entry name" value="FLAVODOXIN-LIKE DOMAIN-CONTAINING PROTEIN"/>
    <property type="match status" value="1"/>
</dbReference>
<organism evidence="4 5">
    <name type="scientific">Marvinbryantia formatexigens DSM 14469</name>
    <dbReference type="NCBI Taxonomy" id="478749"/>
    <lineage>
        <taxon>Bacteria</taxon>
        <taxon>Bacillati</taxon>
        <taxon>Bacillota</taxon>
        <taxon>Clostridia</taxon>
        <taxon>Lachnospirales</taxon>
        <taxon>Lachnospiraceae</taxon>
        <taxon>Marvinbryantia</taxon>
    </lineage>
</organism>
<dbReference type="SUPFAM" id="SSF52218">
    <property type="entry name" value="Flavoproteins"/>
    <property type="match status" value="1"/>
</dbReference>
<comment type="caution">
    <text evidence="4">The sequence shown here is derived from an EMBL/GenBank/DDBJ whole genome shotgun (WGS) entry which is preliminary data.</text>
</comment>
<dbReference type="EMBL" id="ACCL02000024">
    <property type="protein sequence ID" value="EET58859.1"/>
    <property type="molecule type" value="Genomic_DNA"/>
</dbReference>
<dbReference type="PANTHER" id="PTHR39201">
    <property type="entry name" value="EXPORTED PROTEIN-RELATED"/>
    <property type="match status" value="1"/>
</dbReference>